<dbReference type="PANTHER" id="PTHR37418:SF1">
    <property type="entry name" value="3-KETO-5-AMINOHEXANOATE CLEAVAGE PROTEIN"/>
    <property type="match status" value="1"/>
</dbReference>
<dbReference type="GO" id="GO:0043720">
    <property type="term" value="F:3-keto-5-aminohexanoate cleavage activity"/>
    <property type="evidence" value="ECO:0007669"/>
    <property type="project" value="InterPro"/>
</dbReference>
<dbReference type="AlphaFoldDB" id="A0AAU7U942"/>
<dbReference type="RefSeq" id="WP_350242756.1">
    <property type="nucleotide sequence ID" value="NZ_CP158299.1"/>
</dbReference>
<dbReference type="InterPro" id="IPR013785">
    <property type="entry name" value="Aldolase_TIM"/>
</dbReference>
<dbReference type="KEGG" id="dsc:ABOD76_14855"/>
<reference evidence="1" key="1">
    <citation type="submission" date="2024-06" db="EMBL/GenBank/DDBJ databases">
        <title>Draft Genome Sequence of Deinococcus sonorensis Type Strain KR-87, a Biofilm Producing Representative of the Genus Deinococcus.</title>
        <authorList>
            <person name="Boren L.S."/>
            <person name="Grosso R.A."/>
            <person name="Hugenberg-Cox A.N."/>
            <person name="Hill J.T.E."/>
            <person name="Albert C.M."/>
            <person name="Tuohy J.M."/>
        </authorList>
    </citation>
    <scope>NUCLEOTIDE SEQUENCE</scope>
    <source>
        <strain evidence="1">KR-87</strain>
    </source>
</reference>
<dbReference type="PANTHER" id="PTHR37418">
    <property type="entry name" value="3-KETO-5-AMINOHEXANOATE CLEAVAGE ENZYME-RELATED"/>
    <property type="match status" value="1"/>
</dbReference>
<dbReference type="Gene3D" id="3.20.20.70">
    <property type="entry name" value="Aldolase class I"/>
    <property type="match status" value="2"/>
</dbReference>
<proteinExistence type="predicted"/>
<gene>
    <name evidence="1" type="ORF">ABOD76_14855</name>
</gene>
<accession>A0AAU7U942</accession>
<organism evidence="1">
    <name type="scientific">Deinococcus sonorensis KR-87</name>
    <dbReference type="NCBI Taxonomy" id="694439"/>
    <lineage>
        <taxon>Bacteria</taxon>
        <taxon>Thermotogati</taxon>
        <taxon>Deinococcota</taxon>
        <taxon>Deinococci</taxon>
        <taxon>Deinococcales</taxon>
        <taxon>Deinococcaceae</taxon>
        <taxon>Deinococcus</taxon>
    </lineage>
</organism>
<dbReference type="Pfam" id="PF05853">
    <property type="entry name" value="BKACE"/>
    <property type="match status" value="1"/>
</dbReference>
<evidence type="ECO:0000313" key="1">
    <source>
        <dbReference type="EMBL" id="XBV84719.1"/>
    </source>
</evidence>
<dbReference type="InterPro" id="IPR008567">
    <property type="entry name" value="BKACE"/>
</dbReference>
<sequence>MRLQACLNGARRPGEHPALPQDPAALARDARRVCAAGAEALHLHLWHHGTETLSAAVLQRTLRQVRDAVPGVPVGVSTGLWIARSPAERLQLIQDWEALPREDRPDCASVNLGEAGAAEVCRVLQRLGICIEAGMGSVADVEALASSGLLHSCLRHLIELPGHLDGPAALLECRRMHARLDALGAQVPRLTHGTDQNAWVLVAEAARRSDATRIGLEDVLTLPDGRPAPDNAALVQAARYTLER</sequence>
<dbReference type="EMBL" id="CP158299">
    <property type="protein sequence ID" value="XBV84719.1"/>
    <property type="molecule type" value="Genomic_DNA"/>
</dbReference>
<name>A0AAU7U942_9DEIO</name>
<protein>
    <submittedName>
        <fullName evidence="1">3-keto-5-aminohexanoate cleavage protein</fullName>
    </submittedName>
</protein>